<dbReference type="InterPro" id="IPR036390">
    <property type="entry name" value="WH_DNA-bd_sf"/>
</dbReference>
<organism evidence="1">
    <name type="scientific">Fusobacterium hwasookii ChDC F174</name>
    <dbReference type="NCBI Taxonomy" id="1307442"/>
    <lineage>
        <taxon>Bacteria</taxon>
        <taxon>Fusobacteriati</taxon>
        <taxon>Fusobacteriota</taxon>
        <taxon>Fusobacteriia</taxon>
        <taxon>Fusobacteriales</taxon>
        <taxon>Fusobacteriaceae</taxon>
        <taxon>Fusobacterium</taxon>
    </lineage>
</organism>
<evidence type="ECO:0000313" key="2">
    <source>
        <dbReference type="Proteomes" id="UP000063275"/>
    </source>
</evidence>
<dbReference type="InterPro" id="IPR036388">
    <property type="entry name" value="WH-like_DNA-bd_sf"/>
</dbReference>
<proteinExistence type="predicted"/>
<dbReference type="SUPFAM" id="SSF46785">
    <property type="entry name" value="Winged helix' DNA-binding domain"/>
    <property type="match status" value="1"/>
</dbReference>
<name>A0A0S2ZQN1_9FUSO</name>
<dbReference type="KEGG" id="fhw:RN87_11405"/>
<accession>A0A0S2ZQN1</accession>
<dbReference type="Gene3D" id="1.10.10.10">
    <property type="entry name" value="Winged helix-like DNA-binding domain superfamily/Winged helix DNA-binding domain"/>
    <property type="match status" value="1"/>
</dbReference>
<evidence type="ECO:0000313" key="1">
    <source>
        <dbReference type="EMBL" id="ALQ41113.1"/>
    </source>
</evidence>
<protein>
    <submittedName>
        <fullName evidence="1">Uncharacterized protein</fullName>
    </submittedName>
</protein>
<dbReference type="RefSeq" id="WP_029492852.1">
    <property type="nucleotide sequence ID" value="NZ_ATKF01000028.1"/>
</dbReference>
<sequence length="90" mass="10897">MNKEKMYMLLNMIEKYSSIINLIKLGYSYTDVVNYYKELTEKDLIKTDENSYKILTKKGKELLKEYKKENIFPLEKYRIPKIKLDSIYLP</sequence>
<dbReference type="Proteomes" id="UP000063275">
    <property type="component" value="Chromosome"/>
</dbReference>
<gene>
    <name evidence="1" type="ORF">RN87_11405</name>
</gene>
<reference evidence="1 2" key="1">
    <citation type="submission" date="2015-11" db="EMBL/GenBank/DDBJ databases">
        <authorList>
            <person name="Zhang Y."/>
            <person name="Guo Z."/>
        </authorList>
    </citation>
    <scope>NUCLEOTIDE SEQUENCE [LARGE SCALE GENOMIC DNA]</scope>
    <source>
        <strain evidence="1 2">ChDC F174</strain>
    </source>
</reference>
<dbReference type="AlphaFoldDB" id="A0A0S2ZQN1"/>
<dbReference type="EMBL" id="CP013331">
    <property type="protein sequence ID" value="ALQ41113.1"/>
    <property type="molecule type" value="Genomic_DNA"/>
</dbReference>